<dbReference type="AlphaFoldDB" id="A0A9D4JAL5"/>
<reference evidence="1" key="1">
    <citation type="journal article" date="2019" name="bioRxiv">
        <title>The Genome of the Zebra Mussel, Dreissena polymorpha: A Resource for Invasive Species Research.</title>
        <authorList>
            <person name="McCartney M.A."/>
            <person name="Auch B."/>
            <person name="Kono T."/>
            <person name="Mallez S."/>
            <person name="Zhang Y."/>
            <person name="Obille A."/>
            <person name="Becker A."/>
            <person name="Abrahante J.E."/>
            <person name="Garbe J."/>
            <person name="Badalamenti J.P."/>
            <person name="Herman A."/>
            <person name="Mangelson H."/>
            <person name="Liachko I."/>
            <person name="Sullivan S."/>
            <person name="Sone E.D."/>
            <person name="Koren S."/>
            <person name="Silverstein K.A.T."/>
            <person name="Beckman K.B."/>
            <person name="Gohl D.M."/>
        </authorList>
    </citation>
    <scope>NUCLEOTIDE SEQUENCE</scope>
    <source>
        <strain evidence="1">Duluth1</strain>
        <tissue evidence="1">Whole animal</tissue>
    </source>
</reference>
<keyword evidence="2" id="KW-1185">Reference proteome</keyword>
<evidence type="ECO:0000313" key="1">
    <source>
        <dbReference type="EMBL" id="KAH3801022.1"/>
    </source>
</evidence>
<gene>
    <name evidence="1" type="ORF">DPMN_154666</name>
</gene>
<accession>A0A9D4JAL5</accession>
<organism evidence="1 2">
    <name type="scientific">Dreissena polymorpha</name>
    <name type="common">Zebra mussel</name>
    <name type="synonym">Mytilus polymorpha</name>
    <dbReference type="NCBI Taxonomy" id="45954"/>
    <lineage>
        <taxon>Eukaryota</taxon>
        <taxon>Metazoa</taxon>
        <taxon>Spiralia</taxon>
        <taxon>Lophotrochozoa</taxon>
        <taxon>Mollusca</taxon>
        <taxon>Bivalvia</taxon>
        <taxon>Autobranchia</taxon>
        <taxon>Heteroconchia</taxon>
        <taxon>Euheterodonta</taxon>
        <taxon>Imparidentia</taxon>
        <taxon>Neoheterodontei</taxon>
        <taxon>Myida</taxon>
        <taxon>Dreissenoidea</taxon>
        <taxon>Dreissenidae</taxon>
        <taxon>Dreissena</taxon>
    </lineage>
</organism>
<evidence type="ECO:0000313" key="2">
    <source>
        <dbReference type="Proteomes" id="UP000828390"/>
    </source>
</evidence>
<reference evidence="1" key="2">
    <citation type="submission" date="2020-11" db="EMBL/GenBank/DDBJ databases">
        <authorList>
            <person name="McCartney M.A."/>
            <person name="Auch B."/>
            <person name="Kono T."/>
            <person name="Mallez S."/>
            <person name="Becker A."/>
            <person name="Gohl D.M."/>
            <person name="Silverstein K.A.T."/>
            <person name="Koren S."/>
            <person name="Bechman K.B."/>
            <person name="Herman A."/>
            <person name="Abrahante J.E."/>
            <person name="Garbe J."/>
        </authorList>
    </citation>
    <scope>NUCLEOTIDE SEQUENCE</scope>
    <source>
        <strain evidence="1">Duluth1</strain>
        <tissue evidence="1">Whole animal</tissue>
    </source>
</reference>
<proteinExistence type="predicted"/>
<comment type="caution">
    <text evidence="1">The sequence shown here is derived from an EMBL/GenBank/DDBJ whole genome shotgun (WGS) entry which is preliminary data.</text>
</comment>
<protein>
    <submittedName>
        <fullName evidence="1">Uncharacterized protein</fullName>
    </submittedName>
</protein>
<sequence length="179" mass="20927">MKISSILFSDNIELGVVITKCDLVEGFNTSEKTSESNIIKQHQFKRMENKVAKEFSIGGAMEHNSIRWQSYVDGRCLDDPYIDNKALKFVRQMMQPRRRRHPVESDKTPVLTPQKMLLFKLTKAVNEMNADQIFSFWSIFWLLWLECTCCCHKPFRQLIRKPDNNGIRFANILCFANTS</sequence>
<dbReference type="EMBL" id="JAIWYP010000007">
    <property type="protein sequence ID" value="KAH3801022.1"/>
    <property type="molecule type" value="Genomic_DNA"/>
</dbReference>
<dbReference type="Proteomes" id="UP000828390">
    <property type="component" value="Unassembled WGS sequence"/>
</dbReference>
<name>A0A9D4JAL5_DREPO</name>